<gene>
    <name evidence="8" type="primary">rdhA</name>
</gene>
<dbReference type="GO" id="GO:0051536">
    <property type="term" value="F:iron-sulfur cluster binding"/>
    <property type="evidence" value="ECO:0007669"/>
    <property type="project" value="UniProtKB-KW"/>
</dbReference>
<protein>
    <submittedName>
        <fullName evidence="8">Putative reductive dehalogenase subunit A</fullName>
    </submittedName>
</protein>
<evidence type="ECO:0000256" key="3">
    <source>
        <dbReference type="ARBA" id="ARBA00022729"/>
    </source>
</evidence>
<evidence type="ECO:0000256" key="5">
    <source>
        <dbReference type="ARBA" id="ARBA00023014"/>
    </source>
</evidence>
<evidence type="ECO:0000256" key="1">
    <source>
        <dbReference type="ARBA" id="ARBA00004196"/>
    </source>
</evidence>
<dbReference type="SUPFAM" id="SSF54862">
    <property type="entry name" value="4Fe-4S ferredoxins"/>
    <property type="match status" value="1"/>
</dbReference>
<dbReference type="InterPro" id="IPR017900">
    <property type="entry name" value="4Fe4S_Fe_S_CS"/>
</dbReference>
<dbReference type="InterPro" id="IPR017896">
    <property type="entry name" value="4Fe4S_Fe-S-bd"/>
</dbReference>
<dbReference type="PROSITE" id="PS51379">
    <property type="entry name" value="4FE4S_FER_2"/>
    <property type="match status" value="1"/>
</dbReference>
<dbReference type="InterPro" id="IPR028894">
    <property type="entry name" value="RDH_dom"/>
</dbReference>
<evidence type="ECO:0000256" key="4">
    <source>
        <dbReference type="ARBA" id="ARBA00023004"/>
    </source>
</evidence>
<evidence type="ECO:0000259" key="7">
    <source>
        <dbReference type="PROSITE" id="PS51379"/>
    </source>
</evidence>
<name>U5S4E8_9BACT</name>
<dbReference type="GO" id="GO:0046872">
    <property type="term" value="F:metal ion binding"/>
    <property type="evidence" value="ECO:0007669"/>
    <property type="project" value="UniProtKB-KW"/>
</dbReference>
<keyword evidence="2" id="KW-0479">Metal-binding</keyword>
<feature type="non-terminal residue" evidence="8">
    <location>
        <position position="1"/>
    </location>
</feature>
<comment type="subcellular location">
    <subcellularLocation>
        <location evidence="1">Cell envelope</location>
    </subcellularLocation>
</comment>
<feature type="domain" description="4Fe-4S ferredoxin-type" evidence="7">
    <location>
        <begin position="270"/>
        <end position="300"/>
    </location>
</feature>
<dbReference type="NCBIfam" id="TIGR02486">
    <property type="entry name" value="RDH"/>
    <property type="match status" value="1"/>
</dbReference>
<dbReference type="EMBL" id="KF139011">
    <property type="protein sequence ID" value="AGY78817.1"/>
    <property type="molecule type" value="Genomic_DNA"/>
</dbReference>
<keyword evidence="5" id="KW-0411">Iron-sulfur</keyword>
<evidence type="ECO:0000256" key="6">
    <source>
        <dbReference type="ARBA" id="ARBA00023136"/>
    </source>
</evidence>
<keyword evidence="3" id="KW-0732">Signal</keyword>
<dbReference type="PANTHER" id="PTHR42827">
    <property type="entry name" value="IRON-SULFUR CLUSTER-BINDING PROTEIN-RELATED"/>
    <property type="match status" value="1"/>
</dbReference>
<evidence type="ECO:0000256" key="2">
    <source>
        <dbReference type="ARBA" id="ARBA00022723"/>
    </source>
</evidence>
<evidence type="ECO:0000313" key="8">
    <source>
        <dbReference type="EMBL" id="AGY78817.1"/>
    </source>
</evidence>
<dbReference type="PROSITE" id="PS00198">
    <property type="entry name" value="4FE4S_FER_1"/>
    <property type="match status" value="1"/>
</dbReference>
<proteinExistence type="predicted"/>
<dbReference type="AlphaFoldDB" id="U5S4E8"/>
<sequence length="405" mass="45152">MKRYDKRLQFNPSKEPGNGYATLAAQWAAEQRQDMITRVQSNKDGATLKDLGVVLASSYGWIHDAYSYFDFYTKTSPRVILPGAFSTPQEAGLPKYQGSPEENAKMIRAAFHYFGAAHVSFQELDDNRLKMIFANDEANGKPYVFEDAEVPSVEKDRYVIPKSYKYVISYLVVQNMFTNKTGESWDGYLGGAAVAKAYSELNFMQGRVLTFLRALGYGGAGSNPGHVNGFAVLGGQGELGRANLLIHPVYGMVGRVPNMVLTDLPVPTESPIEFGAMRFCKTCKKCAELCPSNSISLETEPSWETTGPWNAGGVKTWYADWKTCLPYRNMRYAGLCGNCQGVCVFSKFDEANIHNIIKGTVAATGIFSGFFRNMDDAFGYGNLSNEDWWNREIPNKYDATNGRWW</sequence>
<accession>U5S4E8</accession>
<keyword evidence="4" id="KW-0408">Iron</keyword>
<dbReference type="InterPro" id="IPR012832">
    <property type="entry name" value="RDH"/>
</dbReference>
<reference evidence="8" key="1">
    <citation type="journal article" date="2013" name="Front. Microbiol.">
        <title>Diversity of reductive dehalogenase genes from environmental samples and enrichment cultures identified with degenerate primer PCR screens.</title>
        <authorList>
            <person name="Hug L.A."/>
            <person name="Edwards E.A."/>
        </authorList>
    </citation>
    <scope>NUCLEOTIDE SEQUENCE</scope>
</reference>
<keyword evidence="6" id="KW-0472">Membrane</keyword>
<dbReference type="GO" id="GO:0030313">
    <property type="term" value="C:cell envelope"/>
    <property type="evidence" value="ECO:0007669"/>
    <property type="project" value="UniProtKB-SubCell"/>
</dbReference>
<organism evidence="8">
    <name type="scientific">bacterium enrichment culture clone WBC-2_16_ORF_3</name>
    <dbReference type="NCBI Taxonomy" id="1412172"/>
    <lineage>
        <taxon>Bacteria</taxon>
        <taxon>environmental samples</taxon>
    </lineage>
</organism>
<dbReference type="PANTHER" id="PTHR42827:SF1">
    <property type="entry name" value="IRON-SULFUR CLUSTER-BINDING PROTEIN"/>
    <property type="match status" value="1"/>
</dbReference>
<dbReference type="Pfam" id="PF13486">
    <property type="entry name" value="Dehalogenase"/>
    <property type="match status" value="1"/>
</dbReference>